<organism evidence="3 4">
    <name type="scientific">Candidatus Contendobacter odensis Run_B_J11</name>
    <dbReference type="NCBI Taxonomy" id="1400861"/>
    <lineage>
        <taxon>Bacteria</taxon>
        <taxon>Pseudomonadati</taxon>
        <taxon>Pseudomonadota</taxon>
        <taxon>Gammaproteobacteria</taxon>
        <taxon>Candidatus Competibacteraceae</taxon>
        <taxon>Candidatus Contendibacter</taxon>
    </lineage>
</organism>
<keyword evidence="4" id="KW-1185">Reference proteome</keyword>
<dbReference type="PANTHER" id="PTHR30007:SF0">
    <property type="entry name" value="TRANSPOSASE"/>
    <property type="match status" value="1"/>
</dbReference>
<evidence type="ECO:0000259" key="2">
    <source>
        <dbReference type="Pfam" id="PF13340"/>
    </source>
</evidence>
<reference evidence="3 4" key="1">
    <citation type="journal article" date="2014" name="ISME J.">
        <title>Candidatus Competibacter-lineage genomes retrieved from metagenomes reveal functional metabolic diversity.</title>
        <authorList>
            <person name="McIlroy S.J."/>
            <person name="Albertsen M."/>
            <person name="Andresen E.K."/>
            <person name="Saunders A.M."/>
            <person name="Kristiansen R."/>
            <person name="Stokholm-Bjerregaard M."/>
            <person name="Nielsen K.L."/>
            <person name="Nielsen P.H."/>
        </authorList>
    </citation>
    <scope>NUCLEOTIDE SEQUENCE [LARGE SCALE GENOMIC DNA]</scope>
    <source>
        <strain evidence="3 4">Run_B_J11</strain>
    </source>
</reference>
<comment type="caution">
    <text evidence="3">The sequence shown here is derived from an EMBL/GenBank/DDBJ whole genome shotgun (WGS) entry which is preliminary data.</text>
</comment>
<dbReference type="Proteomes" id="UP000019184">
    <property type="component" value="Unassembled WGS sequence"/>
</dbReference>
<proteinExistence type="predicted"/>
<dbReference type="AlphaFoldDB" id="A0A7U7J440"/>
<evidence type="ECO:0000256" key="1">
    <source>
        <dbReference type="SAM" id="MobiDB-lite"/>
    </source>
</evidence>
<feature type="region of interest" description="Disordered" evidence="1">
    <location>
        <begin position="98"/>
        <end position="132"/>
    </location>
</feature>
<evidence type="ECO:0000313" key="3">
    <source>
        <dbReference type="EMBL" id="CDH45843.1"/>
    </source>
</evidence>
<feature type="compositionally biased region" description="Polar residues" evidence="1">
    <location>
        <begin position="104"/>
        <end position="127"/>
    </location>
</feature>
<dbReference type="RefSeq" id="WP_081756375.1">
    <property type="nucleotide sequence ID" value="NZ_CBTK010000217.1"/>
</dbReference>
<protein>
    <submittedName>
        <fullName evidence="3">Transposase</fullName>
    </submittedName>
</protein>
<evidence type="ECO:0000313" key="4">
    <source>
        <dbReference type="Proteomes" id="UP000019184"/>
    </source>
</evidence>
<accession>A0A7U7J440</accession>
<sequence length="153" mass="17943">MTWTKEIPFKRYPSDLTDEEWEVVEAILNEVDLYTTGRPRKVDLREILNAIYYLNKTGCPWRYLPTDFPSYHRVSDYYQKWLRQKVWEKMNTAIRQKVRKGSGRTENPSAGIIDSQTVKGTPESTLESGFDGNKKIKGRKRPIIVLPIVIYTL</sequence>
<dbReference type="OrthoDB" id="5676848at2"/>
<gene>
    <name evidence="3" type="ORF">BN874_2940001</name>
</gene>
<name>A0A7U7J440_9GAMM</name>
<dbReference type="Pfam" id="PF13340">
    <property type="entry name" value="DUF4096"/>
    <property type="match status" value="1"/>
</dbReference>
<dbReference type="PANTHER" id="PTHR30007">
    <property type="entry name" value="PHP DOMAIN PROTEIN"/>
    <property type="match status" value="1"/>
</dbReference>
<dbReference type="InterPro" id="IPR025161">
    <property type="entry name" value="IS402-like_dom"/>
</dbReference>
<feature type="domain" description="Insertion element IS402-like" evidence="2">
    <location>
        <begin position="16"/>
        <end position="90"/>
    </location>
</feature>
<dbReference type="EMBL" id="CBTK010000217">
    <property type="protein sequence ID" value="CDH45843.1"/>
    <property type="molecule type" value="Genomic_DNA"/>
</dbReference>